<evidence type="ECO:0000313" key="2">
    <source>
        <dbReference type="Proteomes" id="UP000054771"/>
    </source>
</evidence>
<name>A0A0U5GDK0_ASPCI</name>
<dbReference type="STRING" id="454130.A0A0U5GDK0"/>
<gene>
    <name evidence="1" type="ORF">ASPCAL13584</name>
</gene>
<dbReference type="Proteomes" id="UP000054771">
    <property type="component" value="Unassembled WGS sequence"/>
</dbReference>
<dbReference type="PANTHER" id="PTHR42345:SF2">
    <property type="entry name" value="HELICASE-LIKE PROTEIN"/>
    <property type="match status" value="1"/>
</dbReference>
<dbReference type="PANTHER" id="PTHR42345">
    <property type="entry name" value="TPR_REGION DOMAIN-CONTAINING PROTEIN"/>
    <property type="match status" value="1"/>
</dbReference>
<dbReference type="AlphaFoldDB" id="A0A0U5GDK0"/>
<evidence type="ECO:0000313" key="1">
    <source>
        <dbReference type="EMBL" id="CEL10465.1"/>
    </source>
</evidence>
<dbReference type="OrthoDB" id="20872at2759"/>
<keyword evidence="2" id="KW-1185">Reference proteome</keyword>
<accession>A0A0U5GDK0</accession>
<dbReference type="EMBL" id="CDMC01000018">
    <property type="protein sequence ID" value="CEL10465.1"/>
    <property type="molecule type" value="Genomic_DNA"/>
</dbReference>
<reference evidence="2" key="1">
    <citation type="journal article" date="2016" name="Genome Announc.">
        <title>Draft genome sequences of fungus Aspergillus calidoustus.</title>
        <authorList>
            <person name="Horn F."/>
            <person name="Linde J."/>
            <person name="Mattern D.J."/>
            <person name="Walther G."/>
            <person name="Guthke R."/>
            <person name="Scherlach K."/>
            <person name="Martin K."/>
            <person name="Brakhage A.A."/>
            <person name="Petzke L."/>
            <person name="Valiante V."/>
        </authorList>
    </citation>
    <scope>NUCLEOTIDE SEQUENCE [LARGE SCALE GENOMIC DNA]</scope>
    <source>
        <strain evidence="2">SF006504</strain>
    </source>
</reference>
<organism evidence="1 2">
    <name type="scientific">Aspergillus calidoustus</name>
    <dbReference type="NCBI Taxonomy" id="454130"/>
    <lineage>
        <taxon>Eukaryota</taxon>
        <taxon>Fungi</taxon>
        <taxon>Dikarya</taxon>
        <taxon>Ascomycota</taxon>
        <taxon>Pezizomycotina</taxon>
        <taxon>Eurotiomycetes</taxon>
        <taxon>Eurotiomycetidae</taxon>
        <taxon>Eurotiales</taxon>
        <taxon>Aspergillaceae</taxon>
        <taxon>Aspergillus</taxon>
        <taxon>Aspergillus subgen. Nidulantes</taxon>
    </lineage>
</organism>
<dbReference type="OMA" id="CFKCALM"/>
<sequence length="693" mass="75820">METASTANGVTAAADDMGGLIAGTAFLSMGMLSRGSKSESEGDVLQAVHTSSEIPTSGSYDDTGALAIHKGYYKPNSVASYPRLVGVEEVPELSEVQPVCHPAFASQFVPESISRIAEPLLEFEIDSDSKYAGWSPGSTSVAGYGRDVTFWLKHCSVNADSNEDPRYAWLRSQTKPLLGSFIDQAWGKLLNGLEEFTERKGFDAVRELIGPSDYAWLDPDEQYKLRHQITDLLGAISTSVVPSLDVHRSITHLAYHEKLDPSPTYAFGDFMRQMLLAREATLRIQRDSRRWYGGISLSVLFDMIAADRWARNMILEAAGSAGYKVSPNVLNQQLDGLLTFVDEMQWPFGREVREAVAPLRGENPTFDISLMDWVAGFILPGATYPLAVISSVYNLSKTLKAHAPTRVVHARQGNYGIVFPRASYWHARSVVGKVLAPLSLFEATDRFRVRCLGGWIGPCLSSEEPLPDSTFGLLISVTAHPPTFPDIGSEEVDSSARERDHHLNGAEYTNTSSSSWTPLEAPPDLFIPRIQDSDPVSLHSVHLTKSGDMGADTEESTNRAPTYNVSLDFHLSHTDTAATFTLTTNSVFIAAPPCRGTHRVNPDKASHYTFSVRGVEDLERLPKWGEQNDDGPAILVINARGGPESEVFARAWCCHTGRNAVVWRPGGDKSCCFKCALMVASAEGLGTRVLIVC</sequence>
<proteinExistence type="predicted"/>
<protein>
    <submittedName>
        <fullName evidence="1">Uncharacterized protein</fullName>
    </submittedName>
</protein>